<accession>A0AAV1QXJ3</accession>
<name>A0AAV1QXJ3_9ROSI</name>
<keyword evidence="1" id="KW-0732">Signal</keyword>
<dbReference type="AlphaFoldDB" id="A0AAV1QXJ3"/>
<proteinExistence type="predicted"/>
<evidence type="ECO:0008006" key="4">
    <source>
        <dbReference type="Google" id="ProtNLM"/>
    </source>
</evidence>
<sequence length="76" mass="8257">MAWGLKLRAFLGALENAVANLLGAGLYSFRNSGPRDGTFRPSADSSKSKDCLLFAKIGESISLSFGSYRKELKKIK</sequence>
<dbReference type="EMBL" id="CAWUPB010000600">
    <property type="protein sequence ID" value="CAK7324726.1"/>
    <property type="molecule type" value="Genomic_DNA"/>
</dbReference>
<evidence type="ECO:0000313" key="3">
    <source>
        <dbReference type="Proteomes" id="UP001314170"/>
    </source>
</evidence>
<gene>
    <name evidence="2" type="ORF">DCAF_LOCUS2391</name>
</gene>
<feature type="signal peptide" evidence="1">
    <location>
        <begin position="1"/>
        <end position="19"/>
    </location>
</feature>
<organism evidence="2 3">
    <name type="scientific">Dovyalis caffra</name>
    <dbReference type="NCBI Taxonomy" id="77055"/>
    <lineage>
        <taxon>Eukaryota</taxon>
        <taxon>Viridiplantae</taxon>
        <taxon>Streptophyta</taxon>
        <taxon>Embryophyta</taxon>
        <taxon>Tracheophyta</taxon>
        <taxon>Spermatophyta</taxon>
        <taxon>Magnoliopsida</taxon>
        <taxon>eudicotyledons</taxon>
        <taxon>Gunneridae</taxon>
        <taxon>Pentapetalae</taxon>
        <taxon>rosids</taxon>
        <taxon>fabids</taxon>
        <taxon>Malpighiales</taxon>
        <taxon>Salicaceae</taxon>
        <taxon>Flacourtieae</taxon>
        <taxon>Dovyalis</taxon>
    </lineage>
</organism>
<evidence type="ECO:0000256" key="1">
    <source>
        <dbReference type="SAM" id="SignalP"/>
    </source>
</evidence>
<protein>
    <recommendedName>
        <fullName evidence="4">Ribosomal protein L32</fullName>
    </recommendedName>
</protein>
<keyword evidence="3" id="KW-1185">Reference proteome</keyword>
<feature type="chain" id="PRO_5043393416" description="Ribosomal protein L32" evidence="1">
    <location>
        <begin position="20"/>
        <end position="76"/>
    </location>
</feature>
<evidence type="ECO:0000313" key="2">
    <source>
        <dbReference type="EMBL" id="CAK7324726.1"/>
    </source>
</evidence>
<comment type="caution">
    <text evidence="2">The sequence shown here is derived from an EMBL/GenBank/DDBJ whole genome shotgun (WGS) entry which is preliminary data.</text>
</comment>
<reference evidence="2 3" key="1">
    <citation type="submission" date="2024-01" db="EMBL/GenBank/DDBJ databases">
        <authorList>
            <person name="Waweru B."/>
        </authorList>
    </citation>
    <scope>NUCLEOTIDE SEQUENCE [LARGE SCALE GENOMIC DNA]</scope>
</reference>
<dbReference type="Proteomes" id="UP001314170">
    <property type="component" value="Unassembled WGS sequence"/>
</dbReference>